<dbReference type="HOGENOM" id="CLU_077948_0_2_11"/>
<dbReference type="Proteomes" id="UP000002200">
    <property type="component" value="Chromosome"/>
</dbReference>
<sequence>MMMFWTTCYQKIGVKMKSTVPTIKRIWFTMKKSSKLHTPLLTSRMRLRYNPGVFEMRTERIALYMGTASFFIFFTTFCILWILWSNYAPNGLRFDSAEIGYPVLTLVLSVLAAYAAPLILLAEIRQWKRESLNMKQMREMADRNIASTEYLAREVADLRLSIAQLITDQQKNNNRLKRLEETEKTIQDFGNDS</sequence>
<proteinExistence type="predicted"/>
<feature type="transmembrane region" description="Helical" evidence="1">
    <location>
        <begin position="61"/>
        <end position="84"/>
    </location>
</feature>
<dbReference type="InterPro" id="IPR010406">
    <property type="entry name" value="DUF1003"/>
</dbReference>
<keyword evidence="1" id="KW-1133">Transmembrane helix</keyword>
<name>Q83G13_TROWT</name>
<dbReference type="eggNOG" id="COG4420">
    <property type="taxonomic scope" value="Bacteria"/>
</dbReference>
<keyword evidence="1" id="KW-0812">Transmembrane</keyword>
<dbReference type="STRING" id="203267.TWT_524"/>
<evidence type="ECO:0000313" key="2">
    <source>
        <dbReference type="EMBL" id="AAO44621.1"/>
    </source>
</evidence>
<accession>Q83G13</accession>
<protein>
    <recommendedName>
        <fullName evidence="4">DUF1003 domain-containing protein</fullName>
    </recommendedName>
</protein>
<dbReference type="PANTHER" id="PTHR41386:SF1">
    <property type="entry name" value="MEMBRANE PROTEIN"/>
    <property type="match status" value="1"/>
</dbReference>
<evidence type="ECO:0008006" key="4">
    <source>
        <dbReference type="Google" id="ProtNLM"/>
    </source>
</evidence>
<dbReference type="PANTHER" id="PTHR41386">
    <property type="entry name" value="INTEGRAL MEMBRANE PROTEIN-RELATED"/>
    <property type="match status" value="1"/>
</dbReference>
<dbReference type="EMBL" id="AE014184">
    <property type="protein sequence ID" value="AAO44621.1"/>
    <property type="molecule type" value="Genomic_DNA"/>
</dbReference>
<evidence type="ECO:0000256" key="1">
    <source>
        <dbReference type="SAM" id="Phobius"/>
    </source>
</evidence>
<gene>
    <name evidence="2" type="ordered locus">TWT_524</name>
</gene>
<keyword evidence="3" id="KW-1185">Reference proteome</keyword>
<dbReference type="Pfam" id="PF06210">
    <property type="entry name" value="DUF1003"/>
    <property type="match status" value="1"/>
</dbReference>
<dbReference type="KEGG" id="twh:TWT_524"/>
<dbReference type="AlphaFoldDB" id="Q83G13"/>
<reference evidence="2 3" key="1">
    <citation type="journal article" date="2003" name="Genome Res.">
        <title>Tropheryma whipplei twist: a human pathogenic Actinobacteria with a reduced genome.</title>
        <authorList>
            <person name="Raoult D."/>
            <person name="Ogata H."/>
            <person name="Audic S."/>
            <person name="Robert C."/>
            <person name="Suhre K."/>
            <person name="Drancourt M."/>
            <person name="Claverie J.-M."/>
        </authorList>
    </citation>
    <scope>NUCLEOTIDE SEQUENCE [LARGE SCALE GENOMIC DNA]</scope>
    <source>
        <strain evidence="2 3">Twist</strain>
    </source>
</reference>
<evidence type="ECO:0000313" key="3">
    <source>
        <dbReference type="Proteomes" id="UP000002200"/>
    </source>
</evidence>
<feature type="transmembrane region" description="Helical" evidence="1">
    <location>
        <begin position="99"/>
        <end position="122"/>
    </location>
</feature>
<keyword evidence="1" id="KW-0472">Membrane</keyword>
<organism evidence="2 3">
    <name type="scientific">Tropheryma whipplei (strain Twist)</name>
    <name type="common">Whipple's bacillus</name>
    <dbReference type="NCBI Taxonomy" id="203267"/>
    <lineage>
        <taxon>Bacteria</taxon>
        <taxon>Bacillati</taxon>
        <taxon>Actinomycetota</taxon>
        <taxon>Actinomycetes</taxon>
        <taxon>Micrococcales</taxon>
        <taxon>Tropherymataceae</taxon>
        <taxon>Tropheryma</taxon>
    </lineage>
</organism>